<feature type="domain" description="HTH luxR-type" evidence="6">
    <location>
        <begin position="150"/>
        <end position="215"/>
    </location>
</feature>
<dbReference type="SMART" id="SM00448">
    <property type="entry name" value="REC"/>
    <property type="match status" value="1"/>
</dbReference>
<keyword evidence="1 5" id="KW-0597">Phosphoprotein</keyword>
<dbReference type="InterPro" id="IPR001789">
    <property type="entry name" value="Sig_transdc_resp-reg_receiver"/>
</dbReference>
<dbReference type="SMART" id="SM00421">
    <property type="entry name" value="HTH_LUXR"/>
    <property type="match status" value="1"/>
</dbReference>
<gene>
    <name evidence="8" type="ORF">Q5Y73_10810</name>
</gene>
<dbReference type="InterPro" id="IPR039420">
    <property type="entry name" value="WalR-like"/>
</dbReference>
<protein>
    <submittedName>
        <fullName evidence="8">Response regulator transcription factor</fullName>
    </submittedName>
</protein>
<dbReference type="PRINTS" id="PR00038">
    <property type="entry name" value="HTHLUXR"/>
</dbReference>
<keyword evidence="9" id="KW-1185">Reference proteome</keyword>
<sequence>MIRVMITASKNQKIIVEGIKQILERDEEIEVIASTSNKDEMMKCCEHLLPDVVLMDDIMLNFDVMEAIRSIKTKFETTQVIILTENTNDTNIVNAFIHGANGYMLKETNSDELIMAIKSAAVGLSVIYKKSSFQLMQLLHDANSEYQAESKMIDVKLTDRELSIIKHIVNGMENKEIAKNLYISEGTVKNAVSKILKKLELCNRIQLVVYAMKNDLLKKNKITYR</sequence>
<dbReference type="EMBL" id="JAVAMP010000003">
    <property type="protein sequence ID" value="MDP5274601.1"/>
    <property type="molecule type" value="Genomic_DNA"/>
</dbReference>
<evidence type="ECO:0000256" key="1">
    <source>
        <dbReference type="ARBA" id="ARBA00022553"/>
    </source>
</evidence>
<feature type="domain" description="Response regulatory" evidence="7">
    <location>
        <begin position="5"/>
        <end position="121"/>
    </location>
</feature>
<dbReference type="PANTHER" id="PTHR43214">
    <property type="entry name" value="TWO-COMPONENT RESPONSE REGULATOR"/>
    <property type="match status" value="1"/>
</dbReference>
<reference evidence="8 9" key="1">
    <citation type="submission" date="2023-08" db="EMBL/GenBank/DDBJ databases">
        <authorList>
            <person name="Park J.-S."/>
        </authorList>
    </citation>
    <scope>NUCLEOTIDE SEQUENCE [LARGE SCALE GENOMIC DNA]</scope>
    <source>
        <strain evidence="8 9">2205SS18-9</strain>
    </source>
</reference>
<evidence type="ECO:0000313" key="8">
    <source>
        <dbReference type="EMBL" id="MDP5274601.1"/>
    </source>
</evidence>
<dbReference type="PROSITE" id="PS50110">
    <property type="entry name" value="RESPONSE_REGULATORY"/>
    <property type="match status" value="1"/>
</dbReference>
<dbReference type="Proteomes" id="UP001231941">
    <property type="component" value="Unassembled WGS sequence"/>
</dbReference>
<comment type="caution">
    <text evidence="8">The sequence shown here is derived from an EMBL/GenBank/DDBJ whole genome shotgun (WGS) entry which is preliminary data.</text>
</comment>
<dbReference type="Pfam" id="PF00196">
    <property type="entry name" value="GerE"/>
    <property type="match status" value="1"/>
</dbReference>
<dbReference type="CDD" id="cd06170">
    <property type="entry name" value="LuxR_C_like"/>
    <property type="match status" value="1"/>
</dbReference>
<name>A0ABT9IZ03_9BACL</name>
<dbReference type="PROSITE" id="PS50043">
    <property type="entry name" value="HTH_LUXR_2"/>
    <property type="match status" value="1"/>
</dbReference>
<dbReference type="Gene3D" id="3.40.50.2300">
    <property type="match status" value="1"/>
</dbReference>
<dbReference type="CDD" id="cd17535">
    <property type="entry name" value="REC_NarL-like"/>
    <property type="match status" value="1"/>
</dbReference>
<evidence type="ECO:0000256" key="5">
    <source>
        <dbReference type="PROSITE-ProRule" id="PRU00169"/>
    </source>
</evidence>
<dbReference type="InterPro" id="IPR011006">
    <property type="entry name" value="CheY-like_superfamily"/>
</dbReference>
<feature type="modified residue" description="4-aspartylphosphate" evidence="5">
    <location>
        <position position="56"/>
    </location>
</feature>
<evidence type="ECO:0000256" key="3">
    <source>
        <dbReference type="ARBA" id="ARBA00023125"/>
    </source>
</evidence>
<evidence type="ECO:0000256" key="2">
    <source>
        <dbReference type="ARBA" id="ARBA00023015"/>
    </source>
</evidence>
<organism evidence="8 9">
    <name type="scientific">Chengkuizengella axinellae</name>
    <dbReference type="NCBI Taxonomy" id="3064388"/>
    <lineage>
        <taxon>Bacteria</taxon>
        <taxon>Bacillati</taxon>
        <taxon>Bacillota</taxon>
        <taxon>Bacilli</taxon>
        <taxon>Bacillales</taxon>
        <taxon>Paenibacillaceae</taxon>
        <taxon>Chengkuizengella</taxon>
    </lineage>
</organism>
<dbReference type="InterPro" id="IPR000792">
    <property type="entry name" value="Tscrpt_reg_LuxR_C"/>
</dbReference>
<evidence type="ECO:0000313" key="9">
    <source>
        <dbReference type="Proteomes" id="UP001231941"/>
    </source>
</evidence>
<evidence type="ECO:0000259" key="6">
    <source>
        <dbReference type="PROSITE" id="PS50043"/>
    </source>
</evidence>
<dbReference type="Pfam" id="PF00072">
    <property type="entry name" value="Response_reg"/>
    <property type="match status" value="1"/>
</dbReference>
<dbReference type="RefSeq" id="WP_305991904.1">
    <property type="nucleotide sequence ID" value="NZ_JAVAMP010000003.1"/>
</dbReference>
<dbReference type="InterPro" id="IPR016032">
    <property type="entry name" value="Sig_transdc_resp-reg_C-effctor"/>
</dbReference>
<dbReference type="PANTHER" id="PTHR43214:SF40">
    <property type="entry name" value="TRANSCRIPTIONAL REGULATORY PROTEIN LNRK"/>
    <property type="match status" value="1"/>
</dbReference>
<keyword evidence="4" id="KW-0804">Transcription</keyword>
<keyword evidence="3" id="KW-0238">DNA-binding</keyword>
<dbReference type="SUPFAM" id="SSF46894">
    <property type="entry name" value="C-terminal effector domain of the bipartite response regulators"/>
    <property type="match status" value="1"/>
</dbReference>
<evidence type="ECO:0000256" key="4">
    <source>
        <dbReference type="ARBA" id="ARBA00023163"/>
    </source>
</evidence>
<evidence type="ECO:0000259" key="7">
    <source>
        <dbReference type="PROSITE" id="PS50110"/>
    </source>
</evidence>
<dbReference type="SUPFAM" id="SSF52172">
    <property type="entry name" value="CheY-like"/>
    <property type="match status" value="1"/>
</dbReference>
<proteinExistence type="predicted"/>
<dbReference type="InterPro" id="IPR058245">
    <property type="entry name" value="NreC/VraR/RcsB-like_REC"/>
</dbReference>
<keyword evidence="2" id="KW-0805">Transcription regulation</keyword>
<accession>A0ABT9IZ03</accession>